<dbReference type="PANTHER" id="PTHR33755">
    <property type="entry name" value="TOXIN PARE1-RELATED"/>
    <property type="match status" value="1"/>
</dbReference>
<dbReference type="PANTHER" id="PTHR33755:SF6">
    <property type="entry name" value="PLASMID STABILIZATION SYSTEM PROTEIN"/>
    <property type="match status" value="1"/>
</dbReference>
<comment type="caution">
    <text evidence="3">The sequence shown here is derived from an EMBL/GenBank/DDBJ whole genome shotgun (WGS) entry which is preliminary data.</text>
</comment>
<evidence type="ECO:0000256" key="1">
    <source>
        <dbReference type="ARBA" id="ARBA00006226"/>
    </source>
</evidence>
<protein>
    <submittedName>
        <fullName evidence="3">Plasmid stabilization system protein ParE</fullName>
    </submittedName>
</protein>
<reference evidence="3 4" key="1">
    <citation type="submission" date="2020-08" db="EMBL/GenBank/DDBJ databases">
        <title>Genomic Encyclopedia of Type Strains, Phase IV (KMG-IV): sequencing the most valuable type-strain genomes for metagenomic binning, comparative biology and taxonomic classification.</title>
        <authorList>
            <person name="Goeker M."/>
        </authorList>
    </citation>
    <scope>NUCLEOTIDE SEQUENCE [LARGE SCALE GENOMIC DNA]</scope>
    <source>
        <strain evidence="3 4">DSM 101535</strain>
    </source>
</reference>
<dbReference type="Gene3D" id="3.30.2310.20">
    <property type="entry name" value="RelE-like"/>
    <property type="match status" value="1"/>
</dbReference>
<dbReference type="Pfam" id="PF05016">
    <property type="entry name" value="ParE_toxin"/>
    <property type="match status" value="1"/>
</dbReference>
<sequence>MASVSLSRRAQTNLRDLADWIARDNPDAALSFITELRVACTELSIFPRRFPKAPQLGTGIRRRTFRNYHIIYRLQGEDVVIVAIVHAARDPNMSF</sequence>
<dbReference type="RefSeq" id="WP_344690361.1">
    <property type="nucleotide sequence ID" value="NZ_BAABAR010000016.1"/>
</dbReference>
<accession>A0ABR6NBD3</accession>
<keyword evidence="4" id="KW-1185">Reference proteome</keyword>
<dbReference type="EMBL" id="JACIJN010000016">
    <property type="protein sequence ID" value="MBB5727495.1"/>
    <property type="molecule type" value="Genomic_DNA"/>
</dbReference>
<dbReference type="InterPro" id="IPR035093">
    <property type="entry name" value="RelE/ParE_toxin_dom_sf"/>
</dbReference>
<proteinExistence type="inferred from homology"/>
<evidence type="ECO:0000313" key="3">
    <source>
        <dbReference type="EMBL" id="MBB5727495.1"/>
    </source>
</evidence>
<dbReference type="Proteomes" id="UP000560131">
    <property type="component" value="Unassembled WGS sequence"/>
</dbReference>
<comment type="similarity">
    <text evidence="1">Belongs to the RelE toxin family.</text>
</comment>
<keyword evidence="2" id="KW-1277">Toxin-antitoxin system</keyword>
<gene>
    <name evidence="3" type="ORF">FHS97_003451</name>
</gene>
<organism evidence="3 4">
    <name type="scientific">Sphingomonas endophytica</name>
    <dbReference type="NCBI Taxonomy" id="869719"/>
    <lineage>
        <taxon>Bacteria</taxon>
        <taxon>Pseudomonadati</taxon>
        <taxon>Pseudomonadota</taxon>
        <taxon>Alphaproteobacteria</taxon>
        <taxon>Sphingomonadales</taxon>
        <taxon>Sphingomonadaceae</taxon>
        <taxon>Sphingomonas</taxon>
    </lineage>
</organism>
<evidence type="ECO:0000256" key="2">
    <source>
        <dbReference type="ARBA" id="ARBA00022649"/>
    </source>
</evidence>
<name>A0ABR6NBD3_9SPHN</name>
<dbReference type="InterPro" id="IPR007712">
    <property type="entry name" value="RelE/ParE_toxin"/>
</dbReference>
<evidence type="ECO:0000313" key="4">
    <source>
        <dbReference type="Proteomes" id="UP000560131"/>
    </source>
</evidence>
<dbReference type="InterPro" id="IPR051803">
    <property type="entry name" value="TA_system_RelE-like_toxin"/>
</dbReference>